<reference evidence="1" key="2">
    <citation type="journal article" date="2023" name="Microbiol Resour">
        <title>Decontamination and Annotation of the Draft Genome Sequence of the Oomycete Lagenidium giganteum ARSEF 373.</title>
        <authorList>
            <person name="Morgan W.R."/>
            <person name="Tartar A."/>
        </authorList>
    </citation>
    <scope>NUCLEOTIDE SEQUENCE</scope>
    <source>
        <strain evidence="1">ARSEF 373</strain>
    </source>
</reference>
<name>A0AAV2ZFN6_9STRA</name>
<dbReference type="Proteomes" id="UP001146120">
    <property type="component" value="Unassembled WGS sequence"/>
</dbReference>
<accession>A0AAV2ZFN6</accession>
<protein>
    <submittedName>
        <fullName evidence="1">Uncharacterized protein</fullName>
    </submittedName>
</protein>
<dbReference type="EMBL" id="DAKRPA010000013">
    <property type="protein sequence ID" value="DBA03944.1"/>
    <property type="molecule type" value="Genomic_DNA"/>
</dbReference>
<sequence length="75" mass="8591">MSEWARLHARNGSSPMRVNLIVLQCVFRTTRRSARCSTWTKCARSMTAINRWKSHCSRLSLSVSMAHPISRLLST</sequence>
<dbReference type="AlphaFoldDB" id="A0AAV2ZFN6"/>
<gene>
    <name evidence="1" type="ORF">N0F65_010597</name>
</gene>
<proteinExistence type="predicted"/>
<comment type="caution">
    <text evidence="1">The sequence shown here is derived from an EMBL/GenBank/DDBJ whole genome shotgun (WGS) entry which is preliminary data.</text>
</comment>
<keyword evidence="2" id="KW-1185">Reference proteome</keyword>
<reference evidence="1" key="1">
    <citation type="submission" date="2022-11" db="EMBL/GenBank/DDBJ databases">
        <authorList>
            <person name="Morgan W.R."/>
            <person name="Tartar A."/>
        </authorList>
    </citation>
    <scope>NUCLEOTIDE SEQUENCE</scope>
    <source>
        <strain evidence="1">ARSEF 373</strain>
    </source>
</reference>
<evidence type="ECO:0000313" key="2">
    <source>
        <dbReference type="Proteomes" id="UP001146120"/>
    </source>
</evidence>
<evidence type="ECO:0000313" key="1">
    <source>
        <dbReference type="EMBL" id="DBA03944.1"/>
    </source>
</evidence>
<organism evidence="1 2">
    <name type="scientific">Lagenidium giganteum</name>
    <dbReference type="NCBI Taxonomy" id="4803"/>
    <lineage>
        <taxon>Eukaryota</taxon>
        <taxon>Sar</taxon>
        <taxon>Stramenopiles</taxon>
        <taxon>Oomycota</taxon>
        <taxon>Peronosporomycetes</taxon>
        <taxon>Pythiales</taxon>
        <taxon>Pythiaceae</taxon>
    </lineage>
</organism>